<dbReference type="AlphaFoldDB" id="A0A7J6SY45"/>
<proteinExistence type="predicted"/>
<name>A0A7J6SY45_PEROL</name>
<dbReference type="GO" id="GO:0003676">
    <property type="term" value="F:nucleic acid binding"/>
    <property type="evidence" value="ECO:0007669"/>
    <property type="project" value="InterPro"/>
</dbReference>
<reference evidence="2 3" key="1">
    <citation type="submission" date="2020-04" db="EMBL/GenBank/DDBJ databases">
        <title>Perkinsus olseni comparative genomics.</title>
        <authorList>
            <person name="Bogema D.R."/>
        </authorList>
    </citation>
    <scope>NUCLEOTIDE SEQUENCE [LARGE SCALE GENOMIC DNA]</scope>
    <source>
        <strain evidence="2">ATCC PRA-205</strain>
    </source>
</reference>
<sequence length="165" mass="18372">GRVVLQVFIPKEFRETLVKEVHLESTHGKSPNVASRLSNFSWFPSMKRFAGHVVRRCGSCQLVDPEGQQLPPPNSRKVEAKTWFEVGIDLIGPVRAFVGSDSTSITASLLTATCAYSSFTAIYPLSGSFKAKDIFDGLSVIFNRFGYPVRLRCDRAKAHLSKYMI</sequence>
<dbReference type="PANTHER" id="PTHR37984">
    <property type="entry name" value="PROTEIN CBG26694"/>
    <property type="match status" value="1"/>
</dbReference>
<dbReference type="InterPro" id="IPR041588">
    <property type="entry name" value="Integrase_H2C2"/>
</dbReference>
<evidence type="ECO:0000313" key="2">
    <source>
        <dbReference type="EMBL" id="KAF4737889.1"/>
    </source>
</evidence>
<dbReference type="Proteomes" id="UP000574390">
    <property type="component" value="Unassembled WGS sequence"/>
</dbReference>
<feature type="non-terminal residue" evidence="2">
    <location>
        <position position="1"/>
    </location>
</feature>
<dbReference type="InterPro" id="IPR012337">
    <property type="entry name" value="RNaseH-like_sf"/>
</dbReference>
<evidence type="ECO:0000313" key="3">
    <source>
        <dbReference type="Proteomes" id="UP000574390"/>
    </source>
</evidence>
<dbReference type="SUPFAM" id="SSF53098">
    <property type="entry name" value="Ribonuclease H-like"/>
    <property type="match status" value="1"/>
</dbReference>
<dbReference type="Pfam" id="PF17921">
    <property type="entry name" value="Integrase_H2C2"/>
    <property type="match status" value="1"/>
</dbReference>
<dbReference type="Gene3D" id="3.30.420.10">
    <property type="entry name" value="Ribonuclease H-like superfamily/Ribonuclease H"/>
    <property type="match status" value="1"/>
</dbReference>
<feature type="non-terminal residue" evidence="2">
    <location>
        <position position="165"/>
    </location>
</feature>
<dbReference type="PANTHER" id="PTHR37984:SF5">
    <property type="entry name" value="PROTEIN NYNRIN-LIKE"/>
    <property type="match status" value="1"/>
</dbReference>
<dbReference type="Gene3D" id="1.10.340.70">
    <property type="match status" value="1"/>
</dbReference>
<dbReference type="EMBL" id="JABANM010011329">
    <property type="protein sequence ID" value="KAF4737889.1"/>
    <property type="molecule type" value="Genomic_DNA"/>
</dbReference>
<comment type="caution">
    <text evidence="2">The sequence shown here is derived from an EMBL/GenBank/DDBJ whole genome shotgun (WGS) entry which is preliminary data.</text>
</comment>
<gene>
    <name evidence="2" type="ORF">FOZ62_015678</name>
</gene>
<accession>A0A7J6SY45</accession>
<dbReference type="InterPro" id="IPR036397">
    <property type="entry name" value="RNaseH_sf"/>
</dbReference>
<dbReference type="InterPro" id="IPR050951">
    <property type="entry name" value="Retrovirus_Pol_polyprotein"/>
</dbReference>
<feature type="domain" description="Integrase zinc-binding" evidence="1">
    <location>
        <begin position="9"/>
        <end position="64"/>
    </location>
</feature>
<evidence type="ECO:0000259" key="1">
    <source>
        <dbReference type="Pfam" id="PF17921"/>
    </source>
</evidence>
<organism evidence="2 3">
    <name type="scientific">Perkinsus olseni</name>
    <name type="common">Perkinsus atlanticus</name>
    <dbReference type="NCBI Taxonomy" id="32597"/>
    <lineage>
        <taxon>Eukaryota</taxon>
        <taxon>Sar</taxon>
        <taxon>Alveolata</taxon>
        <taxon>Perkinsozoa</taxon>
        <taxon>Perkinsea</taxon>
        <taxon>Perkinsida</taxon>
        <taxon>Perkinsidae</taxon>
        <taxon>Perkinsus</taxon>
    </lineage>
</organism>
<protein>
    <recommendedName>
        <fullName evidence="1">Integrase zinc-binding domain-containing protein</fullName>
    </recommendedName>
</protein>